<keyword evidence="1" id="KW-0812">Transmembrane</keyword>
<accession>A0ABQ8Q756</accession>
<gene>
    <name evidence="2" type="ORF">F5050DRAFT_545165</name>
</gene>
<proteinExistence type="predicted"/>
<protein>
    <submittedName>
        <fullName evidence="2">Uncharacterized protein</fullName>
    </submittedName>
</protein>
<organism evidence="2 3">
    <name type="scientific">Lentinula boryana</name>
    <dbReference type="NCBI Taxonomy" id="40481"/>
    <lineage>
        <taxon>Eukaryota</taxon>
        <taxon>Fungi</taxon>
        <taxon>Dikarya</taxon>
        <taxon>Basidiomycota</taxon>
        <taxon>Agaricomycotina</taxon>
        <taxon>Agaricomycetes</taxon>
        <taxon>Agaricomycetidae</taxon>
        <taxon>Agaricales</taxon>
        <taxon>Marasmiineae</taxon>
        <taxon>Omphalotaceae</taxon>
        <taxon>Lentinula</taxon>
    </lineage>
</organism>
<feature type="transmembrane region" description="Helical" evidence="1">
    <location>
        <begin position="6"/>
        <end position="26"/>
    </location>
</feature>
<reference evidence="2" key="1">
    <citation type="submission" date="2022-08" db="EMBL/GenBank/DDBJ databases">
        <authorList>
            <consortium name="DOE Joint Genome Institute"/>
            <person name="Min B."/>
            <person name="Riley R."/>
            <person name="Sierra-Patev S."/>
            <person name="Naranjo-Ortiz M."/>
            <person name="Looney B."/>
            <person name="Konkel Z."/>
            <person name="Slot J.C."/>
            <person name="Sakamoto Y."/>
            <person name="Steenwyk J.L."/>
            <person name="Rokas A."/>
            <person name="Carro J."/>
            <person name="Camarero S."/>
            <person name="Ferreira P."/>
            <person name="Molpeceres G."/>
            <person name="Ruiz-Duenas F.J."/>
            <person name="Serrano A."/>
            <person name="Henrissat B."/>
            <person name="Drula E."/>
            <person name="Hughes K.W."/>
            <person name="Mata J.L."/>
            <person name="Ishikawa N.K."/>
            <person name="Vargas-Isla R."/>
            <person name="Ushijima S."/>
            <person name="Smith C.A."/>
            <person name="Ahrendt S."/>
            <person name="Andreopoulos W."/>
            <person name="He G."/>
            <person name="Labutti K."/>
            <person name="Lipzen A."/>
            <person name="Ng V."/>
            <person name="Sandor L."/>
            <person name="Barry K."/>
            <person name="Martinez A.T."/>
            <person name="Xiao Y."/>
            <person name="Gibbons J.G."/>
            <person name="Terashima K."/>
            <person name="Hibbett D.S."/>
            <person name="Grigoriev I.V."/>
        </authorList>
    </citation>
    <scope>NUCLEOTIDE SEQUENCE</scope>
    <source>
        <strain evidence="2">TFB10827</strain>
    </source>
</reference>
<sequence>MREHLSVHLLLSSFVFIVLVSLIDIYRPLSPSSCISAVSATIIVLLPHLTGYSFIMYIIFGSSFFFAVFVKAMFVVYIYEKLVSQSKRRMYVRVPVLRRALLTKPSYISHTRTYRETPTCVKKNRVSINPKEKNWTYEEKYTVNGEIGMQHLDIPRIDPLHFSELASLRLAFQWLVRMDLRRFFEHLRECLCNHPRIDLRERHRNSKTDDDHWTWP</sequence>
<feature type="transmembrane region" description="Helical" evidence="1">
    <location>
        <begin position="55"/>
        <end position="79"/>
    </location>
</feature>
<dbReference type="EMBL" id="MU790713">
    <property type="protein sequence ID" value="KAJ3994285.1"/>
    <property type="molecule type" value="Genomic_DNA"/>
</dbReference>
<dbReference type="Proteomes" id="UP001163828">
    <property type="component" value="Unassembled WGS sequence"/>
</dbReference>
<keyword evidence="3" id="KW-1185">Reference proteome</keyword>
<keyword evidence="1" id="KW-1133">Transmembrane helix</keyword>
<comment type="caution">
    <text evidence="2">The sequence shown here is derived from an EMBL/GenBank/DDBJ whole genome shotgun (WGS) entry which is preliminary data.</text>
</comment>
<evidence type="ECO:0000313" key="3">
    <source>
        <dbReference type="Proteomes" id="UP001163828"/>
    </source>
</evidence>
<evidence type="ECO:0000256" key="1">
    <source>
        <dbReference type="SAM" id="Phobius"/>
    </source>
</evidence>
<keyword evidence="1" id="KW-0472">Membrane</keyword>
<name>A0ABQ8Q756_9AGAR</name>
<evidence type="ECO:0000313" key="2">
    <source>
        <dbReference type="EMBL" id="KAJ3994285.1"/>
    </source>
</evidence>